<keyword evidence="2" id="KW-0255">Endonuclease</keyword>
<dbReference type="PANTHER" id="PTHR35400:SF3">
    <property type="entry name" value="SLL1072 PROTEIN"/>
    <property type="match status" value="1"/>
</dbReference>
<dbReference type="GO" id="GO:0004519">
    <property type="term" value="F:endonuclease activity"/>
    <property type="evidence" value="ECO:0007669"/>
    <property type="project" value="UniProtKB-KW"/>
</dbReference>
<feature type="domain" description="Putative restriction endonuclease" evidence="1">
    <location>
        <begin position="25"/>
        <end position="171"/>
    </location>
</feature>
<gene>
    <name evidence="2" type="ORF">GA0070612_2685</name>
</gene>
<dbReference type="Gene3D" id="3.90.1570.10">
    <property type="entry name" value="tt1808, chain A"/>
    <property type="match status" value="1"/>
</dbReference>
<accession>A0A1C4WP96</accession>
<evidence type="ECO:0000313" key="2">
    <source>
        <dbReference type="EMBL" id="SCE98077.1"/>
    </source>
</evidence>
<evidence type="ECO:0000259" key="1">
    <source>
        <dbReference type="Pfam" id="PF05685"/>
    </source>
</evidence>
<sequence length="187" mass="19924">MGPMGAEAVGMHMPAVVTLDDVAAMNAADSNGHRYETSPEGVLSVMPPPDSEHAMIASRLFAWLIMAGWPAEQVLQAAGVRISGPDGDGGRIPDLSVWRKPPLRSVWAAVADVVLVVEIVSPGSEAMDSVTKVREYASAGIPQYWVVDRDSAQTVTLHRLSGSGAYEAQARMPLAWLLQTVPADHLD</sequence>
<dbReference type="CDD" id="cd06260">
    <property type="entry name" value="DUF820-like"/>
    <property type="match status" value="1"/>
</dbReference>
<keyword evidence="2" id="KW-0540">Nuclease</keyword>
<dbReference type="PANTHER" id="PTHR35400">
    <property type="entry name" value="SLR1083 PROTEIN"/>
    <property type="match status" value="1"/>
</dbReference>
<dbReference type="AlphaFoldDB" id="A0A1C4WP96"/>
<dbReference type="InterPro" id="IPR012296">
    <property type="entry name" value="Nuclease_put_TT1808"/>
</dbReference>
<dbReference type="EMBL" id="LT607409">
    <property type="protein sequence ID" value="SCE98077.1"/>
    <property type="molecule type" value="Genomic_DNA"/>
</dbReference>
<keyword evidence="3" id="KW-1185">Reference proteome</keyword>
<dbReference type="InterPro" id="IPR011335">
    <property type="entry name" value="Restrct_endonuc-II-like"/>
</dbReference>
<dbReference type="InterPro" id="IPR008538">
    <property type="entry name" value="Uma2"/>
</dbReference>
<reference evidence="3" key="1">
    <citation type="submission" date="2016-06" db="EMBL/GenBank/DDBJ databases">
        <authorList>
            <person name="Varghese N."/>
            <person name="Submissions Spin"/>
        </authorList>
    </citation>
    <scope>NUCLEOTIDE SEQUENCE [LARGE SCALE GENOMIC DNA]</scope>
    <source>
        <strain evidence="3">DSM 45160</strain>
    </source>
</reference>
<name>A0A1C4WP96_9ACTN</name>
<organism evidence="2 3">
    <name type="scientific">Micromonospora chokoriensis</name>
    <dbReference type="NCBI Taxonomy" id="356851"/>
    <lineage>
        <taxon>Bacteria</taxon>
        <taxon>Bacillati</taxon>
        <taxon>Actinomycetota</taxon>
        <taxon>Actinomycetes</taxon>
        <taxon>Micromonosporales</taxon>
        <taxon>Micromonosporaceae</taxon>
        <taxon>Micromonospora</taxon>
    </lineage>
</organism>
<protein>
    <submittedName>
        <fullName evidence="2">Endonuclease, Uma2 family (Restriction endonuclease fold)</fullName>
    </submittedName>
</protein>
<proteinExistence type="predicted"/>
<dbReference type="Pfam" id="PF05685">
    <property type="entry name" value="Uma2"/>
    <property type="match status" value="1"/>
</dbReference>
<evidence type="ECO:0000313" key="3">
    <source>
        <dbReference type="Proteomes" id="UP000198224"/>
    </source>
</evidence>
<dbReference type="Proteomes" id="UP000198224">
    <property type="component" value="Chromosome I"/>
</dbReference>
<keyword evidence="2" id="KW-0378">Hydrolase</keyword>
<dbReference type="SUPFAM" id="SSF52980">
    <property type="entry name" value="Restriction endonuclease-like"/>
    <property type="match status" value="1"/>
</dbReference>